<dbReference type="PROSITE" id="PS51257">
    <property type="entry name" value="PROKAR_LIPOPROTEIN"/>
    <property type="match status" value="1"/>
</dbReference>
<accession>A0A5B8YC71</accession>
<reference evidence="1 2" key="1">
    <citation type="submission" date="2019-06" db="EMBL/GenBank/DDBJ databases">
        <title>Persicimonas caeni gen. nov., sp. nov., a predatory bacterium isolated from solar saltern.</title>
        <authorList>
            <person name="Wang S."/>
        </authorList>
    </citation>
    <scope>NUCLEOTIDE SEQUENCE [LARGE SCALE GENOMIC DNA]</scope>
    <source>
        <strain evidence="1 2">YN101</strain>
    </source>
</reference>
<proteinExistence type="predicted"/>
<sequence>MKSWLILGTCLATLAACDGNGKATPNDNSTGPAPTTDGKLVFSDDFEDGTFRPEWERGQGEDGVGKWRVEDGAVIGVDIKNDPLWLKQELPDKARIEFDVTALSSVGDIKVEVFGDGVKHESGYILIFGGWKNTLDVIARLDEHGKDRKARNTHGVVPGHTYNMAIERTDSTLHWFVNGKHFMTYEDPQALTGDGHRHFAFNIWSAPVKFDNVKVYDLAK</sequence>
<evidence type="ECO:0008006" key="3">
    <source>
        <dbReference type="Google" id="ProtNLM"/>
    </source>
</evidence>
<name>A0A4Y6Q178_PERCE</name>
<dbReference type="Gene3D" id="2.60.120.560">
    <property type="entry name" value="Exo-inulinase, domain 1"/>
    <property type="match status" value="1"/>
</dbReference>
<accession>A0A4Y6Q178</accession>
<dbReference type="AlphaFoldDB" id="A0A4Y6Q178"/>
<keyword evidence="2" id="KW-1185">Reference proteome</keyword>
<protein>
    <recommendedName>
        <fullName evidence="3">DUF1080 domain-containing protein</fullName>
    </recommendedName>
</protein>
<evidence type="ECO:0000313" key="1">
    <source>
        <dbReference type="EMBL" id="QDG54331.1"/>
    </source>
</evidence>
<dbReference type="RefSeq" id="WP_141200775.1">
    <property type="nucleotide sequence ID" value="NZ_CP041186.1"/>
</dbReference>
<dbReference type="Proteomes" id="UP000315995">
    <property type="component" value="Chromosome"/>
</dbReference>
<organism evidence="1 2">
    <name type="scientific">Persicimonas caeni</name>
    <dbReference type="NCBI Taxonomy" id="2292766"/>
    <lineage>
        <taxon>Bacteria</taxon>
        <taxon>Deltaproteobacteria</taxon>
        <taxon>Bradymonadales</taxon>
        <taxon>Bradymonadaceae</taxon>
        <taxon>Persicimonas</taxon>
    </lineage>
</organism>
<dbReference type="OrthoDB" id="5506916at2"/>
<dbReference type="EMBL" id="CP041186">
    <property type="protein sequence ID" value="QDG54331.1"/>
    <property type="molecule type" value="Genomic_DNA"/>
</dbReference>
<evidence type="ECO:0000313" key="2">
    <source>
        <dbReference type="Proteomes" id="UP000315995"/>
    </source>
</evidence>
<gene>
    <name evidence="1" type="ORF">FIV42_27370</name>
</gene>